<evidence type="ECO:0000313" key="3">
    <source>
        <dbReference type="Proteomes" id="UP001151760"/>
    </source>
</evidence>
<reference evidence="2" key="2">
    <citation type="submission" date="2022-01" db="EMBL/GenBank/DDBJ databases">
        <authorList>
            <person name="Yamashiro T."/>
            <person name="Shiraishi A."/>
            <person name="Satake H."/>
            <person name="Nakayama K."/>
        </authorList>
    </citation>
    <scope>NUCLEOTIDE SEQUENCE</scope>
</reference>
<organism evidence="2 3">
    <name type="scientific">Tanacetum coccineum</name>
    <dbReference type="NCBI Taxonomy" id="301880"/>
    <lineage>
        <taxon>Eukaryota</taxon>
        <taxon>Viridiplantae</taxon>
        <taxon>Streptophyta</taxon>
        <taxon>Embryophyta</taxon>
        <taxon>Tracheophyta</taxon>
        <taxon>Spermatophyta</taxon>
        <taxon>Magnoliopsida</taxon>
        <taxon>eudicotyledons</taxon>
        <taxon>Gunneridae</taxon>
        <taxon>Pentapetalae</taxon>
        <taxon>asterids</taxon>
        <taxon>campanulids</taxon>
        <taxon>Asterales</taxon>
        <taxon>Asteraceae</taxon>
        <taxon>Asteroideae</taxon>
        <taxon>Anthemideae</taxon>
        <taxon>Anthemidinae</taxon>
        <taxon>Tanacetum</taxon>
    </lineage>
</organism>
<feature type="compositionally biased region" description="Polar residues" evidence="1">
    <location>
        <begin position="116"/>
        <end position="129"/>
    </location>
</feature>
<feature type="region of interest" description="Disordered" evidence="1">
    <location>
        <begin position="1"/>
        <end position="129"/>
    </location>
</feature>
<accession>A0ABQ5D3B1</accession>
<feature type="compositionally biased region" description="Basic and acidic residues" evidence="1">
    <location>
        <begin position="78"/>
        <end position="92"/>
    </location>
</feature>
<keyword evidence="3" id="KW-1185">Reference proteome</keyword>
<comment type="caution">
    <text evidence="2">The sequence shown here is derived from an EMBL/GenBank/DDBJ whole genome shotgun (WGS) entry which is preliminary data.</text>
</comment>
<protein>
    <submittedName>
        <fullName evidence="2">Uncharacterized protein</fullName>
    </submittedName>
</protein>
<evidence type="ECO:0000256" key="1">
    <source>
        <dbReference type="SAM" id="MobiDB-lite"/>
    </source>
</evidence>
<feature type="compositionally biased region" description="Basic and acidic residues" evidence="1">
    <location>
        <begin position="26"/>
        <end position="42"/>
    </location>
</feature>
<name>A0ABQ5D3B1_9ASTR</name>
<proteinExistence type="predicted"/>
<reference evidence="2" key="1">
    <citation type="journal article" date="2022" name="Int. J. Mol. Sci.">
        <title>Draft Genome of Tanacetum Coccineum: Genomic Comparison of Closely Related Tanacetum-Family Plants.</title>
        <authorList>
            <person name="Yamashiro T."/>
            <person name="Shiraishi A."/>
            <person name="Nakayama K."/>
            <person name="Satake H."/>
        </authorList>
    </citation>
    <scope>NUCLEOTIDE SEQUENCE</scope>
</reference>
<gene>
    <name evidence="2" type="ORF">Tco_0923102</name>
</gene>
<dbReference type="Proteomes" id="UP001151760">
    <property type="component" value="Unassembled WGS sequence"/>
</dbReference>
<dbReference type="EMBL" id="BQNB010014812">
    <property type="protein sequence ID" value="GJT32683.1"/>
    <property type="molecule type" value="Genomic_DNA"/>
</dbReference>
<sequence>MPRKMQKEKRAERQTQRGKSTTDLCEEFRVKIRSHEESHYSESKTPTARTEPRRRRGDRSPSPRPRPRKEGGVFNRLGRREPATSARPDSRQQKGTHLVRPPHIQKVQIGRGVLGNLSQEGQKSRSTNVRRSLLSLELRKEILSHNLGFPALSLRGLDCPAMSKTYDEKRRSGRTT</sequence>
<evidence type="ECO:0000313" key="2">
    <source>
        <dbReference type="EMBL" id="GJT32683.1"/>
    </source>
</evidence>